<proteinExistence type="predicted"/>
<comment type="caution">
    <text evidence="1">The sequence shown here is derived from an EMBL/GenBank/DDBJ whole genome shotgun (WGS) entry which is preliminary data.</text>
</comment>
<evidence type="ECO:0008006" key="3">
    <source>
        <dbReference type="Google" id="ProtNLM"/>
    </source>
</evidence>
<evidence type="ECO:0000313" key="1">
    <source>
        <dbReference type="EMBL" id="SHF94844.1"/>
    </source>
</evidence>
<dbReference type="AlphaFoldDB" id="A0AAX2F571"/>
<accession>A0AAX2F571</accession>
<evidence type="ECO:0000313" key="2">
    <source>
        <dbReference type="Proteomes" id="UP000184105"/>
    </source>
</evidence>
<keyword evidence="2" id="KW-1185">Reference proteome</keyword>
<reference evidence="1 2" key="1">
    <citation type="submission" date="2016-11" db="EMBL/GenBank/DDBJ databases">
        <authorList>
            <person name="Varghese N."/>
            <person name="Submissions S."/>
        </authorList>
    </citation>
    <scope>NUCLEOTIDE SEQUENCE [LARGE SCALE GENOMIC DNA]</scope>
    <source>
        <strain evidence="1 2">DSM 22613</strain>
    </source>
</reference>
<protein>
    <recommendedName>
        <fullName evidence="3">Transposase</fullName>
    </recommendedName>
</protein>
<name>A0AAX2F571_9BACT</name>
<organism evidence="1 2">
    <name type="scientific">Prevotella scopos JCM 17725</name>
    <dbReference type="NCBI Taxonomy" id="1236518"/>
    <lineage>
        <taxon>Bacteria</taxon>
        <taxon>Pseudomonadati</taxon>
        <taxon>Bacteroidota</taxon>
        <taxon>Bacteroidia</taxon>
        <taxon>Bacteroidales</taxon>
        <taxon>Prevotellaceae</taxon>
        <taxon>Prevotella</taxon>
    </lineage>
</organism>
<gene>
    <name evidence="1" type="ORF">SAMN05444364_12022</name>
</gene>
<dbReference type="EMBL" id="FQWA01000020">
    <property type="protein sequence ID" value="SHF94844.1"/>
    <property type="molecule type" value="Genomic_DNA"/>
</dbReference>
<sequence>MKEKVKNMNVMRKLINYMTDGIKAYNVGRVNCLA</sequence>
<dbReference type="Proteomes" id="UP000184105">
    <property type="component" value="Unassembled WGS sequence"/>
</dbReference>